<dbReference type="InterPro" id="IPR049450">
    <property type="entry name" value="ACOT8-like_C"/>
</dbReference>
<organism evidence="3 4">
    <name type="scientific">Rhodopseudomonas faecalis</name>
    <dbReference type="NCBI Taxonomy" id="99655"/>
    <lineage>
        <taxon>Bacteria</taxon>
        <taxon>Pseudomonadati</taxon>
        <taxon>Pseudomonadota</taxon>
        <taxon>Alphaproteobacteria</taxon>
        <taxon>Hyphomicrobiales</taxon>
        <taxon>Nitrobacteraceae</taxon>
        <taxon>Rhodopseudomonas</taxon>
    </lineage>
</organism>
<dbReference type="AlphaFoldDB" id="A0A318TH24"/>
<dbReference type="SUPFAM" id="SSF54637">
    <property type="entry name" value="Thioesterase/thiol ester dehydrase-isomerase"/>
    <property type="match status" value="2"/>
</dbReference>
<evidence type="ECO:0000313" key="4">
    <source>
        <dbReference type="Proteomes" id="UP000248148"/>
    </source>
</evidence>
<dbReference type="PANTHER" id="PTHR38110">
    <property type="entry name" value="CHROMOSOME 23, WHOLE GENOME SHOTGUN SEQUENCE"/>
    <property type="match status" value="1"/>
</dbReference>
<dbReference type="InterPro" id="IPR029069">
    <property type="entry name" value="HotDog_dom_sf"/>
</dbReference>
<evidence type="ECO:0000313" key="3">
    <source>
        <dbReference type="EMBL" id="PYF00139.1"/>
    </source>
</evidence>
<evidence type="ECO:0000259" key="1">
    <source>
        <dbReference type="Pfam" id="PF13622"/>
    </source>
</evidence>
<dbReference type="InterPro" id="IPR052389">
    <property type="entry name" value="Sec_Metab_Biosynth-Assoc"/>
</dbReference>
<dbReference type="Pfam" id="PF13622">
    <property type="entry name" value="4HBT_3"/>
    <property type="match status" value="1"/>
</dbReference>
<evidence type="ECO:0000259" key="2">
    <source>
        <dbReference type="Pfam" id="PF20789"/>
    </source>
</evidence>
<gene>
    <name evidence="3" type="ORF">BJ122_12848</name>
</gene>
<protein>
    <submittedName>
        <fullName evidence="3">Thioesterase superfamily protein</fullName>
    </submittedName>
</protein>
<dbReference type="PANTHER" id="PTHR38110:SF1">
    <property type="entry name" value="THIOESTERASE DOMAIN-CONTAINING PROTEIN"/>
    <property type="match status" value="1"/>
</dbReference>
<dbReference type="InterPro" id="IPR042171">
    <property type="entry name" value="Acyl-CoA_hotdog"/>
</dbReference>
<dbReference type="EMBL" id="QJTI01000028">
    <property type="protein sequence ID" value="PYF00139.1"/>
    <property type="molecule type" value="Genomic_DNA"/>
</dbReference>
<accession>A0A318TH24</accession>
<reference evidence="3 4" key="1">
    <citation type="submission" date="2018-06" db="EMBL/GenBank/DDBJ databases">
        <title>Genomic Encyclopedia of Archaeal and Bacterial Type Strains, Phase II (KMG-II): from individual species to whole genera.</title>
        <authorList>
            <person name="Goeker M."/>
        </authorList>
    </citation>
    <scope>NUCLEOTIDE SEQUENCE [LARGE SCALE GENOMIC DNA]</scope>
    <source>
        <strain evidence="3 4">JCM 11668</strain>
    </source>
</reference>
<dbReference type="Pfam" id="PF20789">
    <property type="entry name" value="4HBT_3C"/>
    <property type="match status" value="1"/>
</dbReference>
<sequence length="277" mass="30345">MHDTVLKAGDHPFDQATRVTLRDGRWRGETSDDYRAFIGPFGGFTAATMLRALLEHPDRAGDPLAFTVNFCAPVAPGTFDLDLHLIKANRSSQHWSITLSQDEIGVAAFATVVVAQRRETWSHQTAQPPVTTRYQDAKVLPDFGAAPWINQFEFRFTDGAPRFGRTPLVEPASAHSKVWIGNAVPRPIDAISLSAIADAFFARVFHVRGEVVPFGTVSMTTYFHVDAAELAAENATAVLGVADANVFHKSYCDQTGELWTASGRLLATTHQIGYFKA</sequence>
<feature type="domain" description="Acyl-CoA thioesterase-like C-terminal" evidence="2">
    <location>
        <begin position="140"/>
        <end position="274"/>
    </location>
</feature>
<name>A0A318TH24_9BRAD</name>
<dbReference type="Gene3D" id="2.40.160.210">
    <property type="entry name" value="Acyl-CoA thioesterase, double hotdog domain"/>
    <property type="match status" value="1"/>
</dbReference>
<proteinExistence type="predicted"/>
<dbReference type="RefSeq" id="WP_110782402.1">
    <property type="nucleotide sequence ID" value="NZ_QJTI01000028.1"/>
</dbReference>
<dbReference type="InterPro" id="IPR049449">
    <property type="entry name" value="TesB_ACOT8-like_N"/>
</dbReference>
<dbReference type="OrthoDB" id="4370297at2"/>
<keyword evidence="4" id="KW-1185">Reference proteome</keyword>
<comment type="caution">
    <text evidence="3">The sequence shown here is derived from an EMBL/GenBank/DDBJ whole genome shotgun (WGS) entry which is preliminary data.</text>
</comment>
<feature type="domain" description="Acyl-CoA thioesterase-like N-terminal HotDog" evidence="1">
    <location>
        <begin position="39"/>
        <end position="113"/>
    </location>
</feature>
<dbReference type="Proteomes" id="UP000248148">
    <property type="component" value="Unassembled WGS sequence"/>
</dbReference>